<evidence type="ECO:0000259" key="2">
    <source>
        <dbReference type="Pfam" id="PF19077"/>
    </source>
</evidence>
<dbReference type="AlphaFoldDB" id="A0A0T5ZXP7"/>
<evidence type="ECO:0000313" key="4">
    <source>
        <dbReference type="Proteomes" id="UP000051297"/>
    </source>
</evidence>
<name>A0A0T5ZXP7_UNCKA</name>
<feature type="transmembrane region" description="Helical" evidence="1">
    <location>
        <begin position="33"/>
        <end position="53"/>
    </location>
</feature>
<dbReference type="Pfam" id="PF19077">
    <property type="entry name" value="Big_13"/>
    <property type="match status" value="1"/>
</dbReference>
<proteinExistence type="predicted"/>
<feature type="domain" description="Bacterial Ig-like" evidence="2">
    <location>
        <begin position="94"/>
        <end position="169"/>
    </location>
</feature>
<keyword evidence="1" id="KW-0812">Transmembrane</keyword>
<dbReference type="STRING" id="1576480.XU08_C0002G0109"/>
<dbReference type="Gene3D" id="2.60.40.10">
    <property type="entry name" value="Immunoglobulins"/>
    <property type="match status" value="2"/>
</dbReference>
<sequence>MYYRPRGKYAINRKRLRLSQSWKTLGRDDRNELVNLLKVLGITIAVIAALYFVGIKGLTYIGGFWNLFTGETGPTIGDEMAPPPPTFNPVSPYTKNSTVAITGFAEPAAEITLYINGIEKSKATTEAGGTFSFSGVVLPTEGKNVITATATDRASNISQKSAELIVTLDKKPPTLTITKPKDGQAFSGTDTQIHVEGKTEAGTTVKVNEIQATVLADGIFKSTLVAKEGDNKITVVATDKAGNEKKVELSITYSP</sequence>
<organism evidence="3 4">
    <name type="scientific">candidate division WWE3 bacterium CSP1-7</name>
    <dbReference type="NCBI Taxonomy" id="1576480"/>
    <lineage>
        <taxon>Bacteria</taxon>
        <taxon>Katanobacteria</taxon>
    </lineage>
</organism>
<dbReference type="InterPro" id="IPR044016">
    <property type="entry name" value="Big_13"/>
</dbReference>
<dbReference type="NCBIfam" id="NF033510">
    <property type="entry name" value="Ca_tandemer"/>
    <property type="match status" value="2"/>
</dbReference>
<protein>
    <submittedName>
        <fullName evidence="3">Large repetitive protein</fullName>
    </submittedName>
</protein>
<dbReference type="Proteomes" id="UP000051297">
    <property type="component" value="Unassembled WGS sequence"/>
</dbReference>
<accession>A0A0T5ZXP7</accession>
<dbReference type="EMBL" id="LDXK01000002">
    <property type="protein sequence ID" value="KRT67551.1"/>
    <property type="molecule type" value="Genomic_DNA"/>
</dbReference>
<keyword evidence="1" id="KW-1133">Transmembrane helix</keyword>
<reference evidence="3 4" key="1">
    <citation type="submission" date="2015-05" db="EMBL/GenBank/DDBJ databases">
        <title>Critical biogeochemical functions in the subsurface are associated with bacteria from new phyla and little studied lineages.</title>
        <authorList>
            <person name="Hug L.A."/>
            <person name="Thomas B.C."/>
            <person name="Sharon I."/>
            <person name="Brown C.T."/>
            <person name="Sharma R."/>
            <person name="Hettich R.L."/>
            <person name="Wilkins M.J."/>
            <person name="Williams K.H."/>
            <person name="Singh A."/>
            <person name="Banfield J.F."/>
        </authorList>
    </citation>
    <scope>NUCLEOTIDE SEQUENCE [LARGE SCALE GENOMIC DNA]</scope>
    <source>
        <strain evidence="3">CSP1-7</strain>
    </source>
</reference>
<dbReference type="Pfam" id="PF09136">
    <property type="entry name" value="Glucodextran_B"/>
    <property type="match status" value="1"/>
</dbReference>
<comment type="caution">
    <text evidence="3">The sequence shown here is derived from an EMBL/GenBank/DDBJ whole genome shotgun (WGS) entry which is preliminary data.</text>
</comment>
<keyword evidence="1" id="KW-0472">Membrane</keyword>
<evidence type="ECO:0000256" key="1">
    <source>
        <dbReference type="SAM" id="Phobius"/>
    </source>
</evidence>
<dbReference type="InterPro" id="IPR013783">
    <property type="entry name" value="Ig-like_fold"/>
</dbReference>
<evidence type="ECO:0000313" key="3">
    <source>
        <dbReference type="EMBL" id="KRT67551.1"/>
    </source>
</evidence>
<gene>
    <name evidence="3" type="ORF">XU08_C0002G0109</name>
</gene>